<reference evidence="2" key="1">
    <citation type="submission" date="2020-03" db="EMBL/GenBank/DDBJ databases">
        <authorList>
            <person name="Weist P."/>
        </authorList>
    </citation>
    <scope>NUCLEOTIDE SEQUENCE</scope>
</reference>
<protein>
    <recommendedName>
        <fullName evidence="1">SLC12A transporter C-terminal domain-containing protein</fullName>
    </recommendedName>
</protein>
<dbReference type="GO" id="GO:0016020">
    <property type="term" value="C:membrane"/>
    <property type="evidence" value="ECO:0007669"/>
    <property type="project" value="InterPro"/>
</dbReference>
<evidence type="ECO:0000259" key="1">
    <source>
        <dbReference type="Pfam" id="PF03522"/>
    </source>
</evidence>
<sequence>MSVSAPSRSLELGSRVILARCLARGAFDLQYSVCVLRVKEGLDVSHPSQSHGLTLLLPYLMTRRKQLAGCKSLRQDEVLQVHSREAALIVIMMPVGRRGVCPSTLFLVGLDVL</sequence>
<dbReference type="GO" id="GO:0022857">
    <property type="term" value="F:transmembrane transporter activity"/>
    <property type="evidence" value="ECO:0007669"/>
    <property type="project" value="InterPro"/>
</dbReference>
<accession>A0A9N7YZT2</accession>
<evidence type="ECO:0000313" key="3">
    <source>
        <dbReference type="Proteomes" id="UP001153269"/>
    </source>
</evidence>
<name>A0A9N7YZT2_PLEPL</name>
<dbReference type="AlphaFoldDB" id="A0A9N7YZT2"/>
<evidence type="ECO:0000313" key="2">
    <source>
        <dbReference type="EMBL" id="CAB1450478.1"/>
    </source>
</evidence>
<dbReference type="Pfam" id="PF03522">
    <property type="entry name" value="SLC12"/>
    <property type="match status" value="1"/>
</dbReference>
<keyword evidence="3" id="KW-1185">Reference proteome</keyword>
<dbReference type="EMBL" id="CADEAL010004056">
    <property type="protein sequence ID" value="CAB1450478.1"/>
    <property type="molecule type" value="Genomic_DNA"/>
</dbReference>
<proteinExistence type="predicted"/>
<organism evidence="2 3">
    <name type="scientific">Pleuronectes platessa</name>
    <name type="common">European plaice</name>
    <dbReference type="NCBI Taxonomy" id="8262"/>
    <lineage>
        <taxon>Eukaryota</taxon>
        <taxon>Metazoa</taxon>
        <taxon>Chordata</taxon>
        <taxon>Craniata</taxon>
        <taxon>Vertebrata</taxon>
        <taxon>Euteleostomi</taxon>
        <taxon>Actinopterygii</taxon>
        <taxon>Neopterygii</taxon>
        <taxon>Teleostei</taxon>
        <taxon>Neoteleostei</taxon>
        <taxon>Acanthomorphata</taxon>
        <taxon>Carangaria</taxon>
        <taxon>Pleuronectiformes</taxon>
        <taxon>Pleuronectoidei</taxon>
        <taxon>Pleuronectidae</taxon>
        <taxon>Pleuronectes</taxon>
    </lineage>
</organism>
<dbReference type="GO" id="GO:0006811">
    <property type="term" value="P:monoatomic ion transport"/>
    <property type="evidence" value="ECO:0007669"/>
    <property type="project" value="InterPro"/>
</dbReference>
<feature type="domain" description="SLC12A transporter C-terminal" evidence="1">
    <location>
        <begin position="72"/>
        <end position="113"/>
    </location>
</feature>
<dbReference type="Proteomes" id="UP001153269">
    <property type="component" value="Unassembled WGS sequence"/>
</dbReference>
<dbReference type="InterPro" id="IPR018491">
    <property type="entry name" value="SLC12_C"/>
</dbReference>
<gene>
    <name evidence="2" type="ORF">PLEPLA_LOCUS38168</name>
</gene>
<comment type="caution">
    <text evidence="2">The sequence shown here is derived from an EMBL/GenBank/DDBJ whole genome shotgun (WGS) entry which is preliminary data.</text>
</comment>